<evidence type="ECO:0000256" key="3">
    <source>
        <dbReference type="ARBA" id="ARBA00022679"/>
    </source>
</evidence>
<dbReference type="AlphaFoldDB" id="A0A3E1NR98"/>
<evidence type="ECO:0000256" key="2">
    <source>
        <dbReference type="ARBA" id="ARBA00022676"/>
    </source>
</evidence>
<keyword evidence="3" id="KW-0808">Transferase</keyword>
<sequence length="292" mass="33835">MNLAAVVILYHFGEDELANIQSYCDLVDKLYIFDNTEAVSPLAEKLMALPKVHFVHDFQNAGIAVRLNQGAEMAIRDGFTLLLTMDQDSYFEATTWRYYLQGIESYASKEQVAMFGTTYNDRDHAVVSTETPEPVDVRDEGLITSGAILNLALFKQIGGFDENLFIDSVDYDYCLRAHIQGLKLVRFQNIFLHHAIGNEVRRASIKSLFLVKKQKFLHSPLRCYYMYRNLLYMEKKFGKIAPASMVTLREGVMTYLKNFLLYGRRSRAMFRYLIAARRDFRENHMGRIRQEL</sequence>
<evidence type="ECO:0008006" key="6">
    <source>
        <dbReference type="Google" id="ProtNLM"/>
    </source>
</evidence>
<proteinExistence type="inferred from homology"/>
<evidence type="ECO:0000313" key="4">
    <source>
        <dbReference type="EMBL" id="RFM30462.1"/>
    </source>
</evidence>
<dbReference type="PANTHER" id="PTHR43179">
    <property type="entry name" value="RHAMNOSYLTRANSFERASE WBBL"/>
    <property type="match status" value="1"/>
</dbReference>
<accession>A0A3E1NR98</accession>
<dbReference type="EMBL" id="QTJU01000001">
    <property type="protein sequence ID" value="RFM30462.1"/>
    <property type="molecule type" value="Genomic_DNA"/>
</dbReference>
<comment type="similarity">
    <text evidence="1">Belongs to the glycosyltransferase 2 family.</text>
</comment>
<dbReference type="OrthoDB" id="9771846at2"/>
<gene>
    <name evidence="4" type="ORF">DXN05_05760</name>
</gene>
<name>A0A3E1NR98_9BACT</name>
<organism evidence="4 5">
    <name type="scientific">Deminuibacter soli</name>
    <dbReference type="NCBI Taxonomy" id="2291815"/>
    <lineage>
        <taxon>Bacteria</taxon>
        <taxon>Pseudomonadati</taxon>
        <taxon>Bacteroidota</taxon>
        <taxon>Chitinophagia</taxon>
        <taxon>Chitinophagales</taxon>
        <taxon>Chitinophagaceae</taxon>
        <taxon>Deminuibacter</taxon>
    </lineage>
</organism>
<dbReference type="Gene3D" id="3.90.550.10">
    <property type="entry name" value="Spore Coat Polysaccharide Biosynthesis Protein SpsA, Chain A"/>
    <property type="match status" value="1"/>
</dbReference>
<dbReference type="GO" id="GO:0016757">
    <property type="term" value="F:glycosyltransferase activity"/>
    <property type="evidence" value="ECO:0007669"/>
    <property type="project" value="UniProtKB-KW"/>
</dbReference>
<evidence type="ECO:0000313" key="5">
    <source>
        <dbReference type="Proteomes" id="UP000261284"/>
    </source>
</evidence>
<evidence type="ECO:0000256" key="1">
    <source>
        <dbReference type="ARBA" id="ARBA00006739"/>
    </source>
</evidence>
<dbReference type="InterPro" id="IPR029044">
    <property type="entry name" value="Nucleotide-diphossugar_trans"/>
</dbReference>
<keyword evidence="2" id="KW-0328">Glycosyltransferase</keyword>
<dbReference type="RefSeq" id="WP_116846217.1">
    <property type="nucleotide sequence ID" value="NZ_QTJU01000001.1"/>
</dbReference>
<dbReference type="SUPFAM" id="SSF53448">
    <property type="entry name" value="Nucleotide-diphospho-sugar transferases"/>
    <property type="match status" value="1"/>
</dbReference>
<dbReference type="PANTHER" id="PTHR43179:SF12">
    <property type="entry name" value="GALACTOFURANOSYLTRANSFERASE GLFT2"/>
    <property type="match status" value="1"/>
</dbReference>
<reference evidence="4 5" key="1">
    <citation type="submission" date="2018-08" db="EMBL/GenBank/DDBJ databases">
        <title>Chitinophagaceae sp. K23C18032701, a novel bacterium isolated from forest soil.</title>
        <authorList>
            <person name="Wang C."/>
        </authorList>
    </citation>
    <scope>NUCLEOTIDE SEQUENCE [LARGE SCALE GENOMIC DNA]</scope>
    <source>
        <strain evidence="4 5">K23C18032701</strain>
    </source>
</reference>
<keyword evidence="5" id="KW-1185">Reference proteome</keyword>
<protein>
    <recommendedName>
        <fullName evidence="6">Glycosyltransferase family 2 protein</fullName>
    </recommendedName>
</protein>
<comment type="caution">
    <text evidence="4">The sequence shown here is derived from an EMBL/GenBank/DDBJ whole genome shotgun (WGS) entry which is preliminary data.</text>
</comment>
<dbReference type="Proteomes" id="UP000261284">
    <property type="component" value="Unassembled WGS sequence"/>
</dbReference>